<protein>
    <submittedName>
        <fullName evidence="1">Uncharacterized protein</fullName>
    </submittedName>
</protein>
<dbReference type="AlphaFoldDB" id="A0A2I0X7R4"/>
<accession>A0A2I0X7R4</accession>
<proteinExistence type="predicted"/>
<sequence length="67" mass="7271">MPICLMNRASVVEDRISGFPSFPPEAEIACLKIDHHGLDALVGVTKGRPVTSLLGPFCVNCIYITKQ</sequence>
<dbReference type="Proteomes" id="UP000233837">
    <property type="component" value="Unassembled WGS sequence"/>
</dbReference>
<evidence type="ECO:0000313" key="2">
    <source>
        <dbReference type="Proteomes" id="UP000233837"/>
    </source>
</evidence>
<reference evidence="1 2" key="1">
    <citation type="journal article" date="2016" name="Sci. Rep.">
        <title>The Dendrobium catenatum Lindl. genome sequence provides insights into polysaccharide synthase, floral development and adaptive evolution.</title>
        <authorList>
            <person name="Zhang G.Q."/>
            <person name="Xu Q."/>
            <person name="Bian C."/>
            <person name="Tsai W.C."/>
            <person name="Yeh C.M."/>
            <person name="Liu K.W."/>
            <person name="Yoshida K."/>
            <person name="Zhang L.S."/>
            <person name="Chang S.B."/>
            <person name="Chen F."/>
            <person name="Shi Y."/>
            <person name="Su Y.Y."/>
            <person name="Zhang Y.Q."/>
            <person name="Chen L.J."/>
            <person name="Yin Y."/>
            <person name="Lin M."/>
            <person name="Huang H."/>
            <person name="Deng H."/>
            <person name="Wang Z.W."/>
            <person name="Zhu S.L."/>
            <person name="Zhao X."/>
            <person name="Deng C."/>
            <person name="Niu S.C."/>
            <person name="Huang J."/>
            <person name="Wang M."/>
            <person name="Liu G.H."/>
            <person name="Yang H.J."/>
            <person name="Xiao X.J."/>
            <person name="Hsiao Y.Y."/>
            <person name="Wu W.L."/>
            <person name="Chen Y.Y."/>
            <person name="Mitsuda N."/>
            <person name="Ohme-Takagi M."/>
            <person name="Luo Y.B."/>
            <person name="Van de Peer Y."/>
            <person name="Liu Z.J."/>
        </authorList>
    </citation>
    <scope>NUCLEOTIDE SEQUENCE [LARGE SCALE GENOMIC DNA]</scope>
    <source>
        <tissue evidence="1">The whole plant</tissue>
    </source>
</reference>
<organism evidence="1 2">
    <name type="scientific">Dendrobium catenatum</name>
    <dbReference type="NCBI Taxonomy" id="906689"/>
    <lineage>
        <taxon>Eukaryota</taxon>
        <taxon>Viridiplantae</taxon>
        <taxon>Streptophyta</taxon>
        <taxon>Embryophyta</taxon>
        <taxon>Tracheophyta</taxon>
        <taxon>Spermatophyta</taxon>
        <taxon>Magnoliopsida</taxon>
        <taxon>Liliopsida</taxon>
        <taxon>Asparagales</taxon>
        <taxon>Orchidaceae</taxon>
        <taxon>Epidendroideae</taxon>
        <taxon>Malaxideae</taxon>
        <taxon>Dendrobiinae</taxon>
        <taxon>Dendrobium</taxon>
    </lineage>
</organism>
<evidence type="ECO:0000313" key="1">
    <source>
        <dbReference type="EMBL" id="PKU83942.1"/>
    </source>
</evidence>
<keyword evidence="2" id="KW-1185">Reference proteome</keyword>
<dbReference type="EMBL" id="KZ502070">
    <property type="protein sequence ID" value="PKU83942.1"/>
    <property type="molecule type" value="Genomic_DNA"/>
</dbReference>
<name>A0A2I0X7R4_9ASPA</name>
<reference evidence="1 2" key="2">
    <citation type="journal article" date="2017" name="Nature">
        <title>The Apostasia genome and the evolution of orchids.</title>
        <authorList>
            <person name="Zhang G.Q."/>
            <person name="Liu K.W."/>
            <person name="Li Z."/>
            <person name="Lohaus R."/>
            <person name="Hsiao Y.Y."/>
            <person name="Niu S.C."/>
            <person name="Wang J.Y."/>
            <person name="Lin Y.C."/>
            <person name="Xu Q."/>
            <person name="Chen L.J."/>
            <person name="Yoshida K."/>
            <person name="Fujiwara S."/>
            <person name="Wang Z.W."/>
            <person name="Zhang Y.Q."/>
            <person name="Mitsuda N."/>
            <person name="Wang M."/>
            <person name="Liu G.H."/>
            <person name="Pecoraro L."/>
            <person name="Huang H.X."/>
            <person name="Xiao X.J."/>
            <person name="Lin M."/>
            <person name="Wu X.Y."/>
            <person name="Wu W.L."/>
            <person name="Chen Y.Y."/>
            <person name="Chang S.B."/>
            <person name="Sakamoto S."/>
            <person name="Ohme-Takagi M."/>
            <person name="Yagi M."/>
            <person name="Zeng S.J."/>
            <person name="Shen C.Y."/>
            <person name="Yeh C.M."/>
            <person name="Luo Y.B."/>
            <person name="Tsai W.C."/>
            <person name="Van de Peer Y."/>
            <person name="Liu Z.J."/>
        </authorList>
    </citation>
    <scope>NUCLEOTIDE SEQUENCE [LARGE SCALE GENOMIC DNA]</scope>
    <source>
        <tissue evidence="1">The whole plant</tissue>
    </source>
</reference>
<gene>
    <name evidence="1" type="ORF">MA16_Dca006417</name>
</gene>